<dbReference type="PATRIC" id="fig|1280949.3.peg.1296"/>
<protein>
    <submittedName>
        <fullName evidence="1">Putative flagellar protein</fullName>
    </submittedName>
</protein>
<dbReference type="EMBL" id="ARYH01000001">
    <property type="protein sequence ID" value="KCZ85286.1"/>
    <property type="molecule type" value="Genomic_DNA"/>
</dbReference>
<accession>A0A069E954</accession>
<proteinExistence type="predicted"/>
<dbReference type="Gene3D" id="1.10.3700.10">
    <property type="entry name" value="AGR C 984p-like"/>
    <property type="match status" value="1"/>
</dbReference>
<comment type="caution">
    <text evidence="1">The sequence shown here is derived from an EMBL/GenBank/DDBJ whole genome shotgun (WGS) entry which is preliminary data.</text>
</comment>
<evidence type="ECO:0000313" key="2">
    <source>
        <dbReference type="Proteomes" id="UP000027446"/>
    </source>
</evidence>
<keyword evidence="2" id="KW-1185">Reference proteome</keyword>
<dbReference type="Proteomes" id="UP000027446">
    <property type="component" value="Unassembled WGS sequence"/>
</dbReference>
<dbReference type="AlphaFoldDB" id="A0A069E954"/>
<dbReference type="InterPro" id="IPR010626">
    <property type="entry name" value="DUF1217"/>
</dbReference>
<dbReference type="SUPFAM" id="SSF158837">
    <property type="entry name" value="AGR C 984p-like"/>
    <property type="match status" value="1"/>
</dbReference>
<keyword evidence="1" id="KW-0282">Flagellum</keyword>
<dbReference type="OrthoDB" id="7824597at2"/>
<name>A0A069E954_9PROT</name>
<dbReference type="InterPro" id="IPR023157">
    <property type="entry name" value="AGR-C-984p-like_sf"/>
</dbReference>
<organism evidence="1 2">
    <name type="scientific">Hyphomonas adhaerens MHS-3</name>
    <dbReference type="NCBI Taxonomy" id="1280949"/>
    <lineage>
        <taxon>Bacteria</taxon>
        <taxon>Pseudomonadati</taxon>
        <taxon>Pseudomonadota</taxon>
        <taxon>Alphaproteobacteria</taxon>
        <taxon>Hyphomonadales</taxon>
        <taxon>Hyphomonadaceae</taxon>
        <taxon>Hyphomonas</taxon>
    </lineage>
</organism>
<evidence type="ECO:0000313" key="1">
    <source>
        <dbReference type="EMBL" id="KCZ85286.1"/>
    </source>
</evidence>
<sequence length="276" mass="30392">MFQPAIPLSGIGGWKFLQATYSRQLESFTDSPQVRNDRDYMLDKLSQTMSVDDFMADRRLLRVTMTAFGLGGEEWKGGFIRKALEEVGDPESTFLPRLNNPKYTKFAEALSPIDGKIITSSSQRAKMAVNFEAESFRTAVGDVDDSMRLALNYQSEIAEIAGKESSDKAILYRILGDVPVRTVMQTAFNLPDGLSSLDLDRQADIFKEKIQSVLGVSDLSDLGKPEVTEKMIHRFLAMETIENGSTSYSSASAALTLLSNGVGSQASQNLFLSLLS</sequence>
<keyword evidence="1" id="KW-0966">Cell projection</keyword>
<dbReference type="Pfam" id="PF06748">
    <property type="entry name" value="DUF1217"/>
    <property type="match status" value="1"/>
</dbReference>
<dbReference type="eggNOG" id="ENOG502ZBJH">
    <property type="taxonomic scope" value="Bacteria"/>
</dbReference>
<reference evidence="1 2" key="1">
    <citation type="journal article" date="2014" name="Antonie Van Leeuwenhoek">
        <title>Hyphomonas beringensis sp. nov. and Hyphomonas chukchiensis sp. nov., isolated from surface seawater of the Bering Sea and Chukchi Sea.</title>
        <authorList>
            <person name="Li C."/>
            <person name="Lai Q."/>
            <person name="Li G."/>
            <person name="Dong C."/>
            <person name="Wang J."/>
            <person name="Liao Y."/>
            <person name="Shao Z."/>
        </authorList>
    </citation>
    <scope>NUCLEOTIDE SEQUENCE [LARGE SCALE GENOMIC DNA]</scope>
    <source>
        <strain evidence="1 2">MHS-3</strain>
    </source>
</reference>
<keyword evidence="1" id="KW-0969">Cilium</keyword>
<gene>
    <name evidence="1" type="ORF">HAD_06375</name>
</gene>
<dbReference type="STRING" id="1280949.HAD_06375"/>